<keyword evidence="12" id="KW-1185">Reference proteome</keyword>
<evidence type="ECO:0000256" key="1">
    <source>
        <dbReference type="ARBA" id="ARBA00001968"/>
    </source>
</evidence>
<dbReference type="Gene3D" id="2.30.30.870">
    <property type="entry name" value="Pelota, domain A"/>
    <property type="match status" value="1"/>
</dbReference>
<reference evidence="11 12" key="2">
    <citation type="journal article" date="2011" name="Stand. Genomic Sci.">
        <title>Complete genome sequence of Desulfurococcus mucosus type strain (O7/1).</title>
        <authorList>
            <person name="Wirth R."/>
            <person name="Chertkov O."/>
            <person name="Held B."/>
            <person name="Lapidus A."/>
            <person name="Nolan M."/>
            <person name="Lucas S."/>
            <person name="Hammon N."/>
            <person name="Deshpande S."/>
            <person name="Cheng J.F."/>
            <person name="Tapia R."/>
            <person name="Han C."/>
            <person name="Goodwin L."/>
            <person name="Pitluck S."/>
            <person name="Liolios K."/>
            <person name="Ioanna P."/>
            <person name="Ivanova N."/>
            <person name="Mavromatis K."/>
            <person name="Mikhailova N."/>
            <person name="Pati A."/>
            <person name="Chen A."/>
            <person name="Palaniappan K."/>
            <person name="Land M."/>
            <person name="Hauser L."/>
            <person name="Chang Y.J."/>
            <person name="Jeffries C.D."/>
            <person name="Bilek Y."/>
            <person name="Hader T."/>
            <person name="Rohde M."/>
            <person name="Spring S."/>
            <person name="Sikorski J."/>
            <person name="Goker M."/>
            <person name="Woyke T."/>
            <person name="Bristow J."/>
            <person name="Eisen J.A."/>
            <person name="Markowitz V."/>
            <person name="Hugenholtz P."/>
            <person name="Kyrpides N.C."/>
            <person name="Klenk H.P."/>
        </authorList>
    </citation>
    <scope>NUCLEOTIDE SEQUENCE [LARGE SCALE GENOMIC DNA]</scope>
    <source>
        <strain evidence="12">ATCC 35584 / DSM 2162 / JCM 9187 / O7/1</strain>
    </source>
</reference>
<dbReference type="SUPFAM" id="SSF159065">
    <property type="entry name" value="Dom34/Pelota N-terminal domain-like"/>
    <property type="match status" value="1"/>
</dbReference>
<evidence type="ECO:0000256" key="3">
    <source>
        <dbReference type="ARBA" id="ARBA00009504"/>
    </source>
</evidence>
<dbReference type="EMBL" id="CP002363">
    <property type="protein sequence ID" value="ADV65578.1"/>
    <property type="molecule type" value="Genomic_DNA"/>
</dbReference>
<dbReference type="GO" id="GO:0005737">
    <property type="term" value="C:cytoplasm"/>
    <property type="evidence" value="ECO:0007669"/>
    <property type="project" value="UniProtKB-SubCell"/>
</dbReference>
<dbReference type="RefSeq" id="WP_013562800.1">
    <property type="nucleotide sequence ID" value="NC_014961.1"/>
</dbReference>
<comment type="domain">
    <text evidence="9">The N-terminal domain has the RNA-binding Sm fold. It harbors the endoribonuclease activity.</text>
</comment>
<dbReference type="GeneID" id="10154003"/>
<reference evidence="12" key="1">
    <citation type="submission" date="2010-11" db="EMBL/GenBank/DDBJ databases">
        <title>The complete genome of Desulfurococcus mucosus DSM 2162.</title>
        <authorList>
            <consortium name="US DOE Joint Genome Institute (JGI-PGF)"/>
            <person name="Lucas S."/>
            <person name="Copeland A."/>
            <person name="Lapidus A."/>
            <person name="Bruce D."/>
            <person name="Goodwin L."/>
            <person name="Pitluck S."/>
            <person name="Kyrpides N."/>
            <person name="Mavromatis K."/>
            <person name="Pagani I."/>
            <person name="Ivanova N."/>
            <person name="Ovchinnikova G."/>
            <person name="Chertkov O."/>
            <person name="Held B."/>
            <person name="Brettin T."/>
            <person name="Detter J.C."/>
            <person name="Tapia R."/>
            <person name="Han C."/>
            <person name="Land M."/>
            <person name="Hauser L."/>
            <person name="Markowitz V."/>
            <person name="Cheng J.-F."/>
            <person name="Hugenholtz P."/>
            <person name="Woyke T."/>
            <person name="Wu D."/>
            <person name="Wirth R."/>
            <person name="Bilek Y."/>
            <person name="Hader T."/>
            <person name="Klenk H.-P."/>
            <person name="Eisen J.A."/>
        </authorList>
    </citation>
    <scope>NUCLEOTIDE SEQUENCE [LARGE SCALE GENOMIC DNA]</scope>
    <source>
        <strain evidence="12">ATCC 35584 / DSM 2162 / JCM 9187 / O7/1</strain>
    </source>
</reference>
<comment type="subcellular location">
    <subcellularLocation>
        <location evidence="2 9">Cytoplasm</location>
    </subcellularLocation>
</comment>
<evidence type="ECO:0000313" key="11">
    <source>
        <dbReference type="EMBL" id="ADV65578.1"/>
    </source>
</evidence>
<dbReference type="HAMAP" id="MF_01853">
    <property type="entry name" value="PelO"/>
    <property type="match status" value="1"/>
</dbReference>
<dbReference type="SMART" id="SM01194">
    <property type="entry name" value="eRF1_1"/>
    <property type="match status" value="1"/>
</dbReference>
<dbReference type="GO" id="GO:0070481">
    <property type="term" value="P:nuclear-transcribed mRNA catabolic process, non-stop decay"/>
    <property type="evidence" value="ECO:0007669"/>
    <property type="project" value="InterPro"/>
</dbReference>
<dbReference type="Pfam" id="PF26356">
    <property type="entry name" value="Pelota_N"/>
    <property type="match status" value="1"/>
</dbReference>
<dbReference type="OrthoDB" id="31300at2157"/>
<dbReference type="InterPro" id="IPR005142">
    <property type="entry name" value="eRF1_3"/>
</dbReference>
<keyword evidence="8 9" id="KW-0378">Hydrolase</keyword>
<dbReference type="InterPro" id="IPR042226">
    <property type="entry name" value="eFR1_2_sf"/>
</dbReference>
<keyword evidence="7 9" id="KW-0255">Endonuclease</keyword>
<proteinExistence type="inferred from homology"/>
<evidence type="ECO:0000256" key="5">
    <source>
        <dbReference type="ARBA" id="ARBA00022722"/>
    </source>
</evidence>
<dbReference type="Pfam" id="PF03464">
    <property type="entry name" value="eRF1_2"/>
    <property type="match status" value="1"/>
</dbReference>
<dbReference type="InterPro" id="IPR005141">
    <property type="entry name" value="eRF1_2"/>
</dbReference>
<dbReference type="KEGG" id="dmu:Desmu_1282"/>
<dbReference type="GO" id="GO:0070651">
    <property type="term" value="P:nonfunctional rRNA decay"/>
    <property type="evidence" value="ECO:0007669"/>
    <property type="project" value="TreeGrafter"/>
</dbReference>
<dbReference type="Gene3D" id="3.30.1330.30">
    <property type="match status" value="1"/>
</dbReference>
<dbReference type="InterPro" id="IPR005140">
    <property type="entry name" value="eRF1_Pelota-like_N"/>
</dbReference>
<comment type="function">
    <text evidence="9">May function in recognizing stalled ribosomes, interact with stem-loop structures in stalled mRNA molecules, and effect endonucleolytic cleavage of the mRNA. May play a role in the release non-functional ribosomes and degradation of damaged mRNAs. Has endoribonuclease activity.</text>
</comment>
<dbReference type="GO" id="GO:0071025">
    <property type="term" value="P:RNA surveillance"/>
    <property type="evidence" value="ECO:0007669"/>
    <property type="project" value="InterPro"/>
</dbReference>
<evidence type="ECO:0000256" key="6">
    <source>
        <dbReference type="ARBA" id="ARBA00022723"/>
    </source>
</evidence>
<dbReference type="Proteomes" id="UP000001068">
    <property type="component" value="Chromosome"/>
</dbReference>
<keyword evidence="11" id="KW-0132">Cell division</keyword>
<evidence type="ECO:0000256" key="7">
    <source>
        <dbReference type="ARBA" id="ARBA00022759"/>
    </source>
</evidence>
<accession>E8R7B3</accession>
<dbReference type="STRING" id="765177.Desmu_1282"/>
<dbReference type="Pfam" id="PF03465">
    <property type="entry name" value="eRF1_3"/>
    <property type="match status" value="1"/>
</dbReference>
<dbReference type="GO" id="GO:0016787">
    <property type="term" value="F:hydrolase activity"/>
    <property type="evidence" value="ECO:0007669"/>
    <property type="project" value="UniProtKB-KW"/>
</dbReference>
<dbReference type="GO" id="GO:0070966">
    <property type="term" value="P:nuclear-transcribed mRNA catabolic process, no-go decay"/>
    <property type="evidence" value="ECO:0007669"/>
    <property type="project" value="InterPro"/>
</dbReference>
<dbReference type="InterPro" id="IPR058547">
    <property type="entry name" value="Pelota_N"/>
</dbReference>
<evidence type="ECO:0000256" key="9">
    <source>
        <dbReference type="HAMAP-Rule" id="MF_01853"/>
    </source>
</evidence>
<dbReference type="PANTHER" id="PTHR10853:SF0">
    <property type="entry name" value="PROTEIN PELOTA HOMOLOG"/>
    <property type="match status" value="1"/>
</dbReference>
<dbReference type="AlphaFoldDB" id="E8R7B3"/>
<dbReference type="InterPro" id="IPR029064">
    <property type="entry name" value="Ribosomal_eL30-like_sf"/>
</dbReference>
<comment type="similarity">
    <text evidence="3 9">Belongs to the eukaryotic release factor 1 family. Pelota subfamily.</text>
</comment>
<evidence type="ECO:0000313" key="12">
    <source>
        <dbReference type="Proteomes" id="UP000001068"/>
    </source>
</evidence>
<dbReference type="HOGENOM" id="CLU_023334_0_0_2"/>
<dbReference type="eggNOG" id="arCOG01741">
    <property type="taxonomic scope" value="Archaea"/>
</dbReference>
<dbReference type="InterPro" id="IPR004405">
    <property type="entry name" value="TF_pelota"/>
</dbReference>
<dbReference type="GO" id="GO:0051301">
    <property type="term" value="P:cell division"/>
    <property type="evidence" value="ECO:0007669"/>
    <property type="project" value="UniProtKB-KW"/>
</dbReference>
<dbReference type="GO" id="GO:0004519">
    <property type="term" value="F:endonuclease activity"/>
    <property type="evidence" value="ECO:0007669"/>
    <property type="project" value="UniProtKB-UniRule"/>
</dbReference>
<protein>
    <recommendedName>
        <fullName evidence="9">Protein pelota homolog</fullName>
        <ecNumber evidence="9">3.1.-.-</ecNumber>
    </recommendedName>
</protein>
<dbReference type="GO" id="GO:0032790">
    <property type="term" value="P:ribosome disassembly"/>
    <property type="evidence" value="ECO:0007669"/>
    <property type="project" value="TreeGrafter"/>
</dbReference>
<evidence type="ECO:0000256" key="4">
    <source>
        <dbReference type="ARBA" id="ARBA00022490"/>
    </source>
</evidence>
<organism evidence="11 12">
    <name type="scientific">Desulfurococcus mucosus (strain ATCC 35584 / DSM 2162 / JCM 9187 / O7/1)</name>
    <dbReference type="NCBI Taxonomy" id="765177"/>
    <lineage>
        <taxon>Archaea</taxon>
        <taxon>Thermoproteota</taxon>
        <taxon>Thermoprotei</taxon>
        <taxon>Desulfurococcales</taxon>
        <taxon>Desulfurococcaceae</taxon>
        <taxon>Desulfurococcus</taxon>
    </lineage>
</organism>
<dbReference type="Gene3D" id="3.30.420.60">
    <property type="entry name" value="eRF1 domain 2"/>
    <property type="match status" value="1"/>
</dbReference>
<dbReference type="InterPro" id="IPR023521">
    <property type="entry name" value="Pelota_arc"/>
</dbReference>
<keyword evidence="4 9" id="KW-0963">Cytoplasm</keyword>
<name>E8R7B3_DESM0</name>
<dbReference type="InterPro" id="IPR038069">
    <property type="entry name" value="Pelota/DOM34_N"/>
</dbReference>
<comment type="subunit">
    <text evidence="9">Monomer.</text>
</comment>
<feature type="domain" description="eRF1/Pelota-like N-terminal" evidence="10">
    <location>
        <begin position="1"/>
        <end position="125"/>
    </location>
</feature>
<dbReference type="NCBIfam" id="TIGR00111">
    <property type="entry name" value="pelota"/>
    <property type="match status" value="1"/>
</dbReference>
<dbReference type="EC" id="3.1.-.-" evidence="9"/>
<dbReference type="GO" id="GO:0046872">
    <property type="term" value="F:metal ion binding"/>
    <property type="evidence" value="ECO:0007669"/>
    <property type="project" value="UniProtKB-UniRule"/>
</dbReference>
<sequence>MKVLEEDLRNGYVRILVEDRDDLWVLFMVLRKGDVVYARTTREVKPGEGGSSRRIPMTLGVRVEAVEFQEFTERLRIRGVVVEGPEEYGVKGHYHTINVSPGDQLTIVRDSWSRHSLDLLKKSVKRKRVLLVVLDYEDACIAVLTEQGVKYVNEVHSELPGKMYRVNHEKAVEDYLSEVVSASINTVQQEGVDAVIAAGPGDLKNRVAEALKTALRRHVYVDSTSTGGCQGVAELLRRDVVKQAVGELSLVKAGEILEEFKRLIVKDPELVAYGVDDVYEAASYGSVSKLVVVHEMLHEADDERRSRVYEVLEKAHETGGEVVIVPGRSDVGAEIQGFGGVIAVLRYRLFRG</sequence>
<dbReference type="SUPFAM" id="SSF55315">
    <property type="entry name" value="L30e-like"/>
    <property type="match status" value="1"/>
</dbReference>
<dbReference type="PANTHER" id="PTHR10853">
    <property type="entry name" value="PELOTA"/>
    <property type="match status" value="1"/>
</dbReference>
<keyword evidence="5 9" id="KW-0540">Nuclease</keyword>
<dbReference type="SUPFAM" id="SSF53137">
    <property type="entry name" value="Translational machinery components"/>
    <property type="match status" value="1"/>
</dbReference>
<evidence type="ECO:0000256" key="8">
    <source>
        <dbReference type="ARBA" id="ARBA00022801"/>
    </source>
</evidence>
<evidence type="ECO:0000256" key="2">
    <source>
        <dbReference type="ARBA" id="ARBA00004496"/>
    </source>
</evidence>
<comment type="cofactor">
    <cofactor evidence="1 9">
        <name>a divalent metal cation</name>
        <dbReference type="ChEBI" id="CHEBI:60240"/>
    </cofactor>
</comment>
<keyword evidence="6 9" id="KW-0479">Metal-binding</keyword>
<keyword evidence="11" id="KW-0131">Cell cycle</keyword>
<evidence type="ECO:0000259" key="10">
    <source>
        <dbReference type="SMART" id="SM01194"/>
    </source>
</evidence>
<gene>
    <name evidence="9" type="primary">pelA</name>
    <name evidence="11" type="ordered locus">Desmu_1282</name>
</gene>